<feature type="transmembrane region" description="Helical" evidence="1">
    <location>
        <begin position="191"/>
        <end position="213"/>
    </location>
</feature>
<keyword evidence="4" id="KW-1185">Reference proteome</keyword>
<comment type="caution">
    <text evidence="3">The sequence shown here is derived from an EMBL/GenBank/DDBJ whole genome shotgun (WGS) entry which is preliminary data.</text>
</comment>
<dbReference type="Gene3D" id="1.25.40.180">
    <property type="match status" value="2"/>
</dbReference>
<gene>
    <name evidence="3" type="ORF">IFM89_007139</name>
</gene>
<evidence type="ECO:0000259" key="2">
    <source>
        <dbReference type="Pfam" id="PF02854"/>
    </source>
</evidence>
<evidence type="ECO:0000256" key="1">
    <source>
        <dbReference type="SAM" id="Phobius"/>
    </source>
</evidence>
<dbReference type="GO" id="GO:0016281">
    <property type="term" value="C:eukaryotic translation initiation factor 4F complex"/>
    <property type="evidence" value="ECO:0007669"/>
    <property type="project" value="TreeGrafter"/>
</dbReference>
<feature type="domain" description="MIF4G" evidence="2">
    <location>
        <begin position="18"/>
        <end position="69"/>
    </location>
</feature>
<accession>A0A835HA30</accession>
<dbReference type="PANTHER" id="PTHR23253">
    <property type="entry name" value="EUKARYOTIC TRANSLATION INITIATION FACTOR 4 GAMMA"/>
    <property type="match status" value="1"/>
</dbReference>
<name>A0A835HA30_9MAGN</name>
<protein>
    <recommendedName>
        <fullName evidence="2">MIF4G domain-containing protein</fullName>
    </recommendedName>
</protein>
<organism evidence="3 4">
    <name type="scientific">Coptis chinensis</name>
    <dbReference type="NCBI Taxonomy" id="261450"/>
    <lineage>
        <taxon>Eukaryota</taxon>
        <taxon>Viridiplantae</taxon>
        <taxon>Streptophyta</taxon>
        <taxon>Embryophyta</taxon>
        <taxon>Tracheophyta</taxon>
        <taxon>Spermatophyta</taxon>
        <taxon>Magnoliopsida</taxon>
        <taxon>Ranunculales</taxon>
        <taxon>Ranunculaceae</taxon>
        <taxon>Coptidoideae</taxon>
        <taxon>Coptis</taxon>
    </lineage>
</organism>
<dbReference type="AlphaFoldDB" id="A0A835HA30"/>
<proteinExistence type="predicted"/>
<feature type="non-terminal residue" evidence="3">
    <location>
        <position position="1"/>
    </location>
</feature>
<dbReference type="InterPro" id="IPR003890">
    <property type="entry name" value="MIF4G-like_typ-3"/>
</dbReference>
<evidence type="ECO:0000313" key="3">
    <source>
        <dbReference type="EMBL" id="KAF9596086.1"/>
    </source>
</evidence>
<keyword evidence="1" id="KW-1133">Transmembrane helix</keyword>
<keyword evidence="1" id="KW-0472">Membrane</keyword>
<dbReference type="EMBL" id="JADFTS010000007">
    <property type="protein sequence ID" value="KAF9596086.1"/>
    <property type="molecule type" value="Genomic_DNA"/>
</dbReference>
<dbReference type="SUPFAM" id="SSF48371">
    <property type="entry name" value="ARM repeat"/>
    <property type="match status" value="2"/>
</dbReference>
<dbReference type="GO" id="GO:0003743">
    <property type="term" value="F:translation initiation factor activity"/>
    <property type="evidence" value="ECO:0007669"/>
    <property type="project" value="TreeGrafter"/>
</dbReference>
<reference evidence="3 4" key="1">
    <citation type="submission" date="2020-10" db="EMBL/GenBank/DDBJ databases">
        <title>The Coptis chinensis genome and diversification of protoberbering-type alkaloids.</title>
        <authorList>
            <person name="Wang B."/>
            <person name="Shu S."/>
            <person name="Song C."/>
            <person name="Liu Y."/>
        </authorList>
    </citation>
    <scope>NUCLEOTIDE SEQUENCE [LARGE SCALE GENOMIC DNA]</scope>
    <source>
        <strain evidence="3">HL-2020</strain>
        <tissue evidence="3">Leaf</tissue>
    </source>
</reference>
<dbReference type="Proteomes" id="UP000631114">
    <property type="component" value="Unassembled WGS sequence"/>
</dbReference>
<dbReference type="PANTHER" id="PTHR23253:SF53">
    <property type="entry name" value="EUKARYOTIC TRANSLATION INITIATION FACTOR ISOFORM 4G-1"/>
    <property type="match status" value="1"/>
</dbReference>
<evidence type="ECO:0000313" key="4">
    <source>
        <dbReference type="Proteomes" id="UP000631114"/>
    </source>
</evidence>
<dbReference type="Pfam" id="PF02854">
    <property type="entry name" value="MIF4G"/>
    <property type="match status" value="1"/>
</dbReference>
<keyword evidence="1" id="KW-0812">Transmembrane</keyword>
<dbReference type="InterPro" id="IPR016024">
    <property type="entry name" value="ARM-type_fold"/>
</dbReference>
<sequence length="223" mass="25397">SCWDNILKFVRMREMLRLCQFLNTIGKQLDESPKSRRVNDAYFNRMKDLTTHPQLAQRLKFMVRDVLNLLPFTNKPTAVNSKLLTQGCGGIIIGRTSLLLQGSGAVAPLLPAEKRPAPVTKINPDELRKKTVSLLKKYFGIHILYEALQCVEELKARTGWYGIPHGCCKLKDAFLVKLDMSPHMVEPIMKLLEYLFTRMVLTGAVTLVLDVYYMGFDGHLRTN</sequence>
<dbReference type="OrthoDB" id="514777at2759"/>
<dbReference type="GO" id="GO:0003729">
    <property type="term" value="F:mRNA binding"/>
    <property type="evidence" value="ECO:0007669"/>
    <property type="project" value="TreeGrafter"/>
</dbReference>